<name>A0ABY6U2W6_BIOOC</name>
<evidence type="ECO:0000313" key="2">
    <source>
        <dbReference type="Proteomes" id="UP000766486"/>
    </source>
</evidence>
<organism evidence="1 2">
    <name type="scientific">Bionectria ochroleuca</name>
    <name type="common">Gliocladium roseum</name>
    <dbReference type="NCBI Taxonomy" id="29856"/>
    <lineage>
        <taxon>Eukaryota</taxon>
        <taxon>Fungi</taxon>
        <taxon>Dikarya</taxon>
        <taxon>Ascomycota</taxon>
        <taxon>Pezizomycotina</taxon>
        <taxon>Sordariomycetes</taxon>
        <taxon>Hypocreomycetidae</taxon>
        <taxon>Hypocreales</taxon>
        <taxon>Bionectriaceae</taxon>
        <taxon>Clonostachys</taxon>
    </lineage>
</organism>
<proteinExistence type="predicted"/>
<dbReference type="Proteomes" id="UP000766486">
    <property type="component" value="Unassembled WGS sequence"/>
</dbReference>
<dbReference type="EMBL" id="CABFNS010000729">
    <property type="protein sequence ID" value="VUC25093.1"/>
    <property type="molecule type" value="Genomic_DNA"/>
</dbReference>
<gene>
    <name evidence="1" type="ORF">CLO192961_LOCUS154830</name>
</gene>
<evidence type="ECO:0000313" key="1">
    <source>
        <dbReference type="EMBL" id="VUC25093.1"/>
    </source>
</evidence>
<keyword evidence="2" id="KW-1185">Reference proteome</keyword>
<protein>
    <submittedName>
        <fullName evidence="1">Uncharacterized protein</fullName>
    </submittedName>
</protein>
<sequence length="112" mass="12673">MSSNLIPLARATLRNSSRLVTRRTPIQHRLLYTYAARLSAQNGSQQQAGGSKNKNDDIEMPSFDLSSLGLSKNMKILVLGIISIFGTIETWFWCKAIWRWWKGSETESVVVE</sequence>
<comment type="caution">
    <text evidence="1">The sequence shown here is derived from an EMBL/GenBank/DDBJ whole genome shotgun (WGS) entry which is preliminary data.</text>
</comment>
<reference evidence="1 2" key="1">
    <citation type="submission" date="2019-06" db="EMBL/GenBank/DDBJ databases">
        <authorList>
            <person name="Broberg M."/>
        </authorList>
    </citation>
    <scope>NUCLEOTIDE SEQUENCE [LARGE SCALE GENOMIC DNA]</scope>
</reference>
<accession>A0ABY6U2W6</accession>